<evidence type="ECO:0000256" key="1">
    <source>
        <dbReference type="SAM" id="MobiDB-lite"/>
    </source>
</evidence>
<reference evidence="2 3" key="1">
    <citation type="submission" date="2024-02" db="EMBL/GenBank/DDBJ databases">
        <authorList>
            <person name="Chen Y."/>
            <person name="Shah S."/>
            <person name="Dougan E. K."/>
            <person name="Thang M."/>
            <person name="Chan C."/>
        </authorList>
    </citation>
    <scope>NUCLEOTIDE SEQUENCE [LARGE SCALE GENOMIC DNA]</scope>
</reference>
<dbReference type="EMBL" id="CAXAMN010014058">
    <property type="protein sequence ID" value="CAK9042399.1"/>
    <property type="molecule type" value="Genomic_DNA"/>
</dbReference>
<evidence type="ECO:0000313" key="3">
    <source>
        <dbReference type="Proteomes" id="UP001642484"/>
    </source>
</evidence>
<gene>
    <name evidence="2" type="ORF">CCMP2556_LOCUS22579</name>
</gene>
<feature type="compositionally biased region" description="Basic and acidic residues" evidence="1">
    <location>
        <begin position="106"/>
        <end position="116"/>
    </location>
</feature>
<accession>A0ABP0LWN6</accession>
<name>A0ABP0LWN6_9DINO</name>
<evidence type="ECO:0000313" key="2">
    <source>
        <dbReference type="EMBL" id="CAK9042399.1"/>
    </source>
</evidence>
<protein>
    <recommendedName>
        <fullName evidence="4">DRBM domain-containing protein</fullName>
    </recommendedName>
</protein>
<proteinExistence type="predicted"/>
<comment type="caution">
    <text evidence="2">The sequence shown here is derived from an EMBL/GenBank/DDBJ whole genome shotgun (WGS) entry which is preliminary data.</text>
</comment>
<dbReference type="Proteomes" id="UP001642484">
    <property type="component" value="Unassembled WGS sequence"/>
</dbReference>
<dbReference type="Gene3D" id="2.40.50.140">
    <property type="entry name" value="Nucleic acid-binding proteins"/>
    <property type="match status" value="1"/>
</dbReference>
<sequence length="324" mass="35928">MLSMPGTQPMQPMPDFKSELNQFLQKHTKRPLGKNDIEYTINRYGHQQQAIVKLHCMDGQEYAGHLCLDQKSAEKSAAEQALQANAHLVQALKEAGSGKRPAPKSAAEDMADKRARMEENPALTPKTELNSLIGKIAKKVLAKGETIYVSNRIGNQYQATVQSVALPDEWAQRAWAGELCATRQKAEQSAAEQALKDIKTDPVLMAEAMTVKNKQGAKVPVGKKGWGYMMEMMKNFLQNGGTAMFREAVTTDFVTGSVIEWKGKFGWIKPDSPIDHEWAKYRDGKIWVSKQDLSGLEELSEGQRVQFKVYVDPSGLGAEETSLA</sequence>
<keyword evidence="3" id="KW-1185">Reference proteome</keyword>
<evidence type="ECO:0008006" key="4">
    <source>
        <dbReference type="Google" id="ProtNLM"/>
    </source>
</evidence>
<dbReference type="InterPro" id="IPR012340">
    <property type="entry name" value="NA-bd_OB-fold"/>
</dbReference>
<organism evidence="2 3">
    <name type="scientific">Durusdinium trenchii</name>
    <dbReference type="NCBI Taxonomy" id="1381693"/>
    <lineage>
        <taxon>Eukaryota</taxon>
        <taxon>Sar</taxon>
        <taxon>Alveolata</taxon>
        <taxon>Dinophyceae</taxon>
        <taxon>Suessiales</taxon>
        <taxon>Symbiodiniaceae</taxon>
        <taxon>Durusdinium</taxon>
    </lineage>
</organism>
<dbReference type="Gene3D" id="3.30.160.20">
    <property type="match status" value="1"/>
</dbReference>
<feature type="region of interest" description="Disordered" evidence="1">
    <location>
        <begin position="93"/>
        <end position="116"/>
    </location>
</feature>